<evidence type="ECO:0000256" key="5">
    <source>
        <dbReference type="ARBA" id="ARBA00022825"/>
    </source>
</evidence>
<keyword evidence="5 6" id="KW-0720">Serine protease</keyword>
<evidence type="ECO:0000313" key="8">
    <source>
        <dbReference type="EMBL" id="PSM42876.1"/>
    </source>
</evidence>
<evidence type="ECO:0000313" key="9">
    <source>
        <dbReference type="Proteomes" id="UP000240429"/>
    </source>
</evidence>
<organism evidence="8 9">
    <name type="scientific">Streptomyces dioscori</name>
    <dbReference type="NCBI Taxonomy" id="2109333"/>
    <lineage>
        <taxon>Bacteria</taxon>
        <taxon>Bacillati</taxon>
        <taxon>Actinomycetota</taxon>
        <taxon>Actinomycetes</taxon>
        <taxon>Kitasatosporales</taxon>
        <taxon>Streptomycetaceae</taxon>
        <taxon>Streptomyces</taxon>
        <taxon>Streptomyces aurantiacus group</taxon>
    </lineage>
</organism>
<keyword evidence="2 6" id="KW-0645">Protease</keyword>
<evidence type="ECO:0000256" key="7">
    <source>
        <dbReference type="SAM" id="MobiDB-lite"/>
    </source>
</evidence>
<dbReference type="OrthoDB" id="1855925at2"/>
<keyword evidence="3" id="KW-0732">Signal</keyword>
<dbReference type="GO" id="GO:0008236">
    <property type="term" value="F:serine-type peptidase activity"/>
    <property type="evidence" value="ECO:0007669"/>
    <property type="project" value="UniProtKB-KW"/>
</dbReference>
<keyword evidence="4 6" id="KW-0378">Hydrolase</keyword>
<feature type="compositionally biased region" description="Low complexity" evidence="7">
    <location>
        <begin position="33"/>
        <end position="46"/>
    </location>
</feature>
<feature type="region of interest" description="Disordered" evidence="7">
    <location>
        <begin position="1"/>
        <end position="93"/>
    </location>
</feature>
<comment type="caution">
    <text evidence="8">The sequence shown here is derived from an EMBL/GenBank/DDBJ whole genome shotgun (WGS) entry which is preliminary data.</text>
</comment>
<dbReference type="InterPro" id="IPR043504">
    <property type="entry name" value="Peptidase_S1_PA_chymotrypsin"/>
</dbReference>
<dbReference type="Proteomes" id="UP000240429">
    <property type="component" value="Unassembled WGS sequence"/>
</dbReference>
<evidence type="ECO:0000256" key="4">
    <source>
        <dbReference type="ARBA" id="ARBA00022801"/>
    </source>
</evidence>
<dbReference type="InterPro" id="IPR008256">
    <property type="entry name" value="Peptidase_S1B"/>
</dbReference>
<dbReference type="SUPFAM" id="SSF50494">
    <property type="entry name" value="Trypsin-like serine proteases"/>
    <property type="match status" value="1"/>
</dbReference>
<proteinExistence type="inferred from homology"/>
<dbReference type="GO" id="GO:0006508">
    <property type="term" value="P:proteolysis"/>
    <property type="evidence" value="ECO:0007669"/>
    <property type="project" value="UniProtKB-KW"/>
</dbReference>
<dbReference type="PANTHER" id="PTHR15462">
    <property type="entry name" value="SERINE PROTEASE"/>
    <property type="match status" value="1"/>
</dbReference>
<dbReference type="PROSITE" id="PS00673">
    <property type="entry name" value="V8_SER"/>
    <property type="match status" value="1"/>
</dbReference>
<dbReference type="AlphaFoldDB" id="A0A2P8Q9F3"/>
<evidence type="ECO:0000256" key="2">
    <source>
        <dbReference type="ARBA" id="ARBA00022670"/>
    </source>
</evidence>
<accession>A0A2P8Q9F3</accession>
<protein>
    <recommendedName>
        <fullName evidence="6">Serine protease</fullName>
        <ecNumber evidence="6">3.4.21.-</ecNumber>
    </recommendedName>
</protein>
<dbReference type="PANTHER" id="PTHR15462:SF8">
    <property type="entry name" value="SERINE PROTEASE"/>
    <property type="match status" value="1"/>
</dbReference>
<dbReference type="InterPro" id="IPR009003">
    <property type="entry name" value="Peptidase_S1_PA"/>
</dbReference>
<dbReference type="EC" id="3.4.21.-" evidence="6"/>
<dbReference type="EMBL" id="PYBJ01000007">
    <property type="protein sequence ID" value="PSM42876.1"/>
    <property type="molecule type" value="Genomic_DNA"/>
</dbReference>
<evidence type="ECO:0000256" key="6">
    <source>
        <dbReference type="RuleBase" id="RU004296"/>
    </source>
</evidence>
<dbReference type="InterPro" id="IPR050966">
    <property type="entry name" value="Glutamyl_endopeptidase"/>
</dbReference>
<dbReference type="PROSITE" id="PS00672">
    <property type="entry name" value="V8_HIS"/>
    <property type="match status" value="1"/>
</dbReference>
<feature type="compositionally biased region" description="Basic and acidic residues" evidence="7">
    <location>
        <begin position="51"/>
        <end position="60"/>
    </location>
</feature>
<name>A0A2P8Q9F3_9ACTN</name>
<evidence type="ECO:0000256" key="3">
    <source>
        <dbReference type="ARBA" id="ARBA00022729"/>
    </source>
</evidence>
<dbReference type="Gene3D" id="2.40.10.10">
    <property type="entry name" value="Trypsin-like serine proteases"/>
    <property type="match status" value="2"/>
</dbReference>
<evidence type="ECO:0000256" key="1">
    <source>
        <dbReference type="ARBA" id="ARBA00008764"/>
    </source>
</evidence>
<keyword evidence="9" id="KW-1185">Reference proteome</keyword>
<dbReference type="InterPro" id="IPR000126">
    <property type="entry name" value="V8_ser_AS"/>
</dbReference>
<sequence length="310" mass="33197">MPQDPHSAVSSESTYGAGLLAPEQEAVLQPASQGTQGDTQQATGEGLEQVEGYRRPEHYAPEAWSAPSQPFPDIGEASFGAPPPLPETVHGPDDRVQITDTSVYPWRVHCYLLITTRDNVRYQGTGWLIGPHTIATAGHVVYIKGSGVAARDGWAQSIQVMPGRNGASLPFGSITCTNFRSVTGWTDNGDENFDYGAIITPSDIGSTVGWFGFGVWSDSDLLKTTGNIAGYPGDKAAGTLWYAARGIDSVAARKVYYDIDTAGGQSGSSVYRVDNSDRFGFAIHAYGGARVNSGTRFTTPVYNNYVTWKA</sequence>
<gene>
    <name evidence="8" type="ORF">C6Y14_11820</name>
</gene>
<dbReference type="PRINTS" id="PR00839">
    <property type="entry name" value="V8PROTEASE"/>
</dbReference>
<reference evidence="8 9" key="1">
    <citation type="submission" date="2018-03" db="EMBL/GenBank/DDBJ databases">
        <title>Streptomyces dioscori sp. nov., a novel endophytic actinobacterium isolated from bulbil of Dioscorea bulbifera L.</title>
        <authorList>
            <person name="Zhikuan W."/>
        </authorList>
    </citation>
    <scope>NUCLEOTIDE SEQUENCE [LARGE SCALE GENOMIC DNA]</scope>
    <source>
        <strain evidence="8 9">A217</strain>
    </source>
</reference>
<comment type="similarity">
    <text evidence="1 6">Belongs to the peptidase S1B family.</text>
</comment>
<dbReference type="InterPro" id="IPR028301">
    <property type="entry name" value="V8_his_AS"/>
</dbReference>